<organism evidence="11 12">
    <name type="scientific">Deinococcus lacus</name>
    <dbReference type="NCBI Taxonomy" id="392561"/>
    <lineage>
        <taxon>Bacteria</taxon>
        <taxon>Thermotogati</taxon>
        <taxon>Deinococcota</taxon>
        <taxon>Deinococci</taxon>
        <taxon>Deinococcales</taxon>
        <taxon>Deinococcaceae</taxon>
        <taxon>Deinococcus</taxon>
    </lineage>
</organism>
<gene>
    <name evidence="11" type="ORF">ACFP81_14135</name>
</gene>
<keyword evidence="5 8" id="KW-0812">Transmembrane</keyword>
<comment type="subcellular location">
    <subcellularLocation>
        <location evidence="1 8">Cell membrane</location>
        <topology evidence="1 8">Multi-pass membrane protein</topology>
    </subcellularLocation>
</comment>
<evidence type="ECO:0000313" key="11">
    <source>
        <dbReference type="EMBL" id="MFC6593031.1"/>
    </source>
</evidence>
<evidence type="ECO:0000256" key="6">
    <source>
        <dbReference type="ARBA" id="ARBA00022989"/>
    </source>
</evidence>
<feature type="transmembrane region" description="Helical" evidence="10">
    <location>
        <begin position="255"/>
        <end position="275"/>
    </location>
</feature>
<evidence type="ECO:0000256" key="2">
    <source>
        <dbReference type="ARBA" id="ARBA00008034"/>
    </source>
</evidence>
<feature type="transmembrane region" description="Helical" evidence="10">
    <location>
        <begin position="91"/>
        <end position="110"/>
    </location>
</feature>
<comment type="similarity">
    <text evidence="2 8">Belongs to the ABC-3 integral membrane protein family.</text>
</comment>
<keyword evidence="4" id="KW-1003">Cell membrane</keyword>
<name>A0ABW1YG03_9DEIO</name>
<evidence type="ECO:0000256" key="3">
    <source>
        <dbReference type="ARBA" id="ARBA00022448"/>
    </source>
</evidence>
<protein>
    <submittedName>
        <fullName evidence="11">Metal ABC transporter permease</fullName>
    </submittedName>
</protein>
<dbReference type="PANTHER" id="PTHR30477:SF8">
    <property type="entry name" value="METAL TRANSPORT SYSTEM MEMBRANE PROTEIN CT_070-RELATED"/>
    <property type="match status" value="1"/>
</dbReference>
<reference evidence="12" key="1">
    <citation type="journal article" date="2019" name="Int. J. Syst. Evol. Microbiol.">
        <title>The Global Catalogue of Microorganisms (GCM) 10K type strain sequencing project: providing services to taxonomists for standard genome sequencing and annotation.</title>
        <authorList>
            <consortium name="The Broad Institute Genomics Platform"/>
            <consortium name="The Broad Institute Genome Sequencing Center for Infectious Disease"/>
            <person name="Wu L."/>
            <person name="Ma J."/>
        </authorList>
    </citation>
    <scope>NUCLEOTIDE SEQUENCE [LARGE SCALE GENOMIC DNA]</scope>
    <source>
        <strain evidence="12">CGMCC 1.15772</strain>
    </source>
</reference>
<keyword evidence="3 8" id="KW-0813">Transport</keyword>
<evidence type="ECO:0000313" key="12">
    <source>
        <dbReference type="Proteomes" id="UP001596297"/>
    </source>
</evidence>
<feature type="transmembrane region" description="Helical" evidence="10">
    <location>
        <begin position="144"/>
        <end position="162"/>
    </location>
</feature>
<comment type="caution">
    <text evidence="11">The sequence shown here is derived from an EMBL/GenBank/DDBJ whole genome shotgun (WGS) entry which is preliminary data.</text>
</comment>
<dbReference type="RefSeq" id="WP_380084151.1">
    <property type="nucleotide sequence ID" value="NZ_JBHSWD010000003.1"/>
</dbReference>
<evidence type="ECO:0000256" key="9">
    <source>
        <dbReference type="SAM" id="MobiDB-lite"/>
    </source>
</evidence>
<dbReference type="SUPFAM" id="SSF81345">
    <property type="entry name" value="ABC transporter involved in vitamin B12 uptake, BtuC"/>
    <property type="match status" value="1"/>
</dbReference>
<dbReference type="CDD" id="cd06550">
    <property type="entry name" value="TM_ABC_iron-siderophores_like"/>
    <property type="match status" value="1"/>
</dbReference>
<evidence type="ECO:0000256" key="8">
    <source>
        <dbReference type="RuleBase" id="RU003943"/>
    </source>
</evidence>
<keyword evidence="7 10" id="KW-0472">Membrane</keyword>
<dbReference type="Gene3D" id="1.10.3470.10">
    <property type="entry name" value="ABC transporter involved in vitamin B12 uptake, BtuC"/>
    <property type="match status" value="1"/>
</dbReference>
<keyword evidence="6 10" id="KW-1133">Transmembrane helix</keyword>
<dbReference type="Proteomes" id="UP001596297">
    <property type="component" value="Unassembled WGS sequence"/>
</dbReference>
<feature type="region of interest" description="Disordered" evidence="9">
    <location>
        <begin position="322"/>
        <end position="350"/>
    </location>
</feature>
<feature type="compositionally biased region" description="Gly residues" evidence="9">
    <location>
        <begin position="334"/>
        <end position="343"/>
    </location>
</feature>
<accession>A0ABW1YG03</accession>
<feature type="transmembrane region" description="Helical" evidence="10">
    <location>
        <begin position="6"/>
        <end position="27"/>
    </location>
</feature>
<evidence type="ECO:0000256" key="1">
    <source>
        <dbReference type="ARBA" id="ARBA00004651"/>
    </source>
</evidence>
<evidence type="ECO:0000256" key="4">
    <source>
        <dbReference type="ARBA" id="ARBA00022475"/>
    </source>
</evidence>
<dbReference type="InterPro" id="IPR037294">
    <property type="entry name" value="ABC_BtuC-like"/>
</dbReference>
<keyword evidence="12" id="KW-1185">Reference proteome</keyword>
<dbReference type="InterPro" id="IPR001626">
    <property type="entry name" value="ABC_TroCD"/>
</dbReference>
<dbReference type="EMBL" id="JBHSWD010000003">
    <property type="protein sequence ID" value="MFC6593031.1"/>
    <property type="molecule type" value="Genomic_DNA"/>
</dbReference>
<feature type="transmembrane region" description="Helical" evidence="10">
    <location>
        <begin position="201"/>
        <end position="223"/>
    </location>
</feature>
<feature type="transmembrane region" description="Helical" evidence="10">
    <location>
        <begin position="174"/>
        <end position="195"/>
    </location>
</feature>
<dbReference type="PANTHER" id="PTHR30477">
    <property type="entry name" value="ABC-TRANSPORTER METAL-BINDING PROTEIN"/>
    <property type="match status" value="1"/>
</dbReference>
<evidence type="ECO:0000256" key="7">
    <source>
        <dbReference type="ARBA" id="ARBA00023136"/>
    </source>
</evidence>
<feature type="transmembrane region" description="Helical" evidence="10">
    <location>
        <begin position="230"/>
        <end position="249"/>
    </location>
</feature>
<evidence type="ECO:0000256" key="10">
    <source>
        <dbReference type="SAM" id="Phobius"/>
    </source>
</evidence>
<dbReference type="Pfam" id="PF00950">
    <property type="entry name" value="ABC-3"/>
    <property type="match status" value="1"/>
</dbReference>
<feature type="transmembrane region" description="Helical" evidence="10">
    <location>
        <begin position="59"/>
        <end position="79"/>
    </location>
</feature>
<sequence>MMWADLVIVLTAALVAVAGSLLGVFLVLRRQSMLSDAISHAALPGIVGAFWLSGGTATIPALMGAAAMGLLTVFSVELLERSGRVKVDAAIGAVFPLLFSIGVILASLFFRNVHLDMDAVLYGEIAYAPLNTIPLAGRAVPESLLLMGALALLNAVFVSLFYKELKVSTFDAGLAATLGFAPTALHYALMTLLSFTTVGAFQSVGAVLIVAFVIIPPACAHLLTQRLSVMLRLSLSIGVGASMAGYALALWLDASIAGMIASVLGLIFVGCLLFSPTQGVLTTLGRRQRQRREFSARLLLTALHGFAAPPSLPALAQRLSWTPSKPRRRWQRRGNGGGLGSGAGDMSSPKAGRVRCRLLSRVHPYLPKAARAGVTPPRLLSPTAPQGLARRLTSAARRASPLGPGIGECRPPSAGALLAGFEGQFLAPRRFLGY</sequence>
<evidence type="ECO:0000256" key="5">
    <source>
        <dbReference type="ARBA" id="ARBA00022692"/>
    </source>
</evidence>
<proteinExistence type="inferred from homology"/>